<protein>
    <submittedName>
        <fullName evidence="3">LysM domain-containing protein</fullName>
    </submittedName>
</protein>
<dbReference type="OrthoDB" id="117366at2"/>
<evidence type="ECO:0000313" key="3">
    <source>
        <dbReference type="EMBL" id="QBP18901.1"/>
    </source>
</evidence>
<gene>
    <name evidence="3" type="ORF">ELX58_07350</name>
</gene>
<feature type="domain" description="LysM" evidence="2">
    <location>
        <begin position="32"/>
        <end position="76"/>
    </location>
</feature>
<dbReference type="EMBL" id="CP034726">
    <property type="protein sequence ID" value="QBP18901.1"/>
    <property type="molecule type" value="Genomic_DNA"/>
</dbReference>
<name>A0A4P6ZLZ6_9LACO</name>
<organism evidence="3 4">
    <name type="scientific">Acetilactobacillus jinshanensis</name>
    <dbReference type="NCBI Taxonomy" id="1720083"/>
    <lineage>
        <taxon>Bacteria</taxon>
        <taxon>Bacillati</taxon>
        <taxon>Bacillota</taxon>
        <taxon>Bacilli</taxon>
        <taxon>Lactobacillales</taxon>
        <taxon>Lactobacillaceae</taxon>
        <taxon>Acetilactobacillus</taxon>
    </lineage>
</organism>
<sequence length="181" mass="20162">MRVVLISIVSFIITIALFAMIAMSVSRANATSQIIVHTGDTISSIAHKYHVSETSLMAKNHLTGGATLRNGQLITLPGDDADSSSQESSGNQDTQDTVSSNDSQKLPKDEQSAKDWIAYHESRGEYTANNGHYYGKFQLDPSLLHGDLSPSNQEKTADRYVHNRYGDWIKAKQFWEAHNWY</sequence>
<dbReference type="RefSeq" id="WP_133442459.1">
    <property type="nucleotide sequence ID" value="NZ_CP034726.1"/>
</dbReference>
<reference evidence="4" key="1">
    <citation type="submission" date="2018-12" db="EMBL/GenBank/DDBJ databases">
        <title>A new species of lactobacillus.</title>
        <authorList>
            <person name="Jian Y."/>
            <person name="Xin L."/>
            <person name="Hong Z.J."/>
            <person name="Ming L.Z."/>
            <person name="Hong X.Z."/>
        </authorList>
    </citation>
    <scope>NUCLEOTIDE SEQUENCE [LARGE SCALE GENOMIC DNA]</scope>
    <source>
        <strain evidence="4">HSLZ-75</strain>
    </source>
</reference>
<dbReference type="Proteomes" id="UP000294321">
    <property type="component" value="Chromosome"/>
</dbReference>
<evidence type="ECO:0000313" key="4">
    <source>
        <dbReference type="Proteomes" id="UP000294321"/>
    </source>
</evidence>
<dbReference type="CDD" id="cd00118">
    <property type="entry name" value="LysM"/>
    <property type="match status" value="1"/>
</dbReference>
<evidence type="ECO:0000259" key="2">
    <source>
        <dbReference type="PROSITE" id="PS51782"/>
    </source>
</evidence>
<dbReference type="SUPFAM" id="SSF54106">
    <property type="entry name" value="LysM domain"/>
    <property type="match status" value="1"/>
</dbReference>
<proteinExistence type="predicted"/>
<dbReference type="Gene3D" id="3.10.350.10">
    <property type="entry name" value="LysM domain"/>
    <property type="match status" value="1"/>
</dbReference>
<feature type="compositionally biased region" description="Polar residues" evidence="1">
    <location>
        <begin position="83"/>
        <end position="104"/>
    </location>
</feature>
<dbReference type="AlphaFoldDB" id="A0A4P6ZLZ6"/>
<dbReference type="PROSITE" id="PS51782">
    <property type="entry name" value="LYSM"/>
    <property type="match status" value="1"/>
</dbReference>
<dbReference type="InterPro" id="IPR036779">
    <property type="entry name" value="LysM_dom_sf"/>
</dbReference>
<accession>A0A4P6ZLZ6</accession>
<keyword evidence="4" id="KW-1185">Reference proteome</keyword>
<evidence type="ECO:0000256" key="1">
    <source>
        <dbReference type="SAM" id="MobiDB-lite"/>
    </source>
</evidence>
<feature type="region of interest" description="Disordered" evidence="1">
    <location>
        <begin position="73"/>
        <end position="111"/>
    </location>
</feature>
<dbReference type="Pfam" id="PF01476">
    <property type="entry name" value="LysM"/>
    <property type="match status" value="1"/>
</dbReference>
<dbReference type="InterPro" id="IPR018392">
    <property type="entry name" value="LysM"/>
</dbReference>
<dbReference type="SMART" id="SM00257">
    <property type="entry name" value="LysM"/>
    <property type="match status" value="1"/>
</dbReference>
<dbReference type="KEGG" id="lji:ELX58_07350"/>